<evidence type="ECO:0000256" key="6">
    <source>
        <dbReference type="ARBA" id="ARBA00023159"/>
    </source>
</evidence>
<dbReference type="GO" id="GO:1990907">
    <property type="term" value="C:beta-catenin-TCF complex"/>
    <property type="evidence" value="ECO:0007669"/>
    <property type="project" value="TreeGrafter"/>
</dbReference>
<keyword evidence="8 9" id="KW-0539">Nucleus</keyword>
<evidence type="ECO:0000256" key="8">
    <source>
        <dbReference type="ARBA" id="ARBA00023242"/>
    </source>
</evidence>
<name>Q4SXV2_TETNG</name>
<protein>
    <submittedName>
        <fullName evidence="12">(spotted green pufferfish) hypothetical protein</fullName>
    </submittedName>
</protein>
<dbReference type="SUPFAM" id="SSF47095">
    <property type="entry name" value="HMG-box"/>
    <property type="match status" value="1"/>
</dbReference>
<comment type="similarity">
    <text evidence="2">Belongs to the TCF/LEF family.</text>
</comment>
<evidence type="ECO:0000256" key="1">
    <source>
        <dbReference type="ARBA" id="ARBA00004123"/>
    </source>
</evidence>
<evidence type="ECO:0000256" key="3">
    <source>
        <dbReference type="ARBA" id="ARBA00022687"/>
    </source>
</evidence>
<feature type="DNA-binding region" description="HMG box" evidence="9">
    <location>
        <begin position="127"/>
        <end position="195"/>
    </location>
</feature>
<keyword evidence="14" id="KW-1185">Reference proteome</keyword>
<dbReference type="GO" id="GO:0000981">
    <property type="term" value="F:DNA-binding transcription factor activity, RNA polymerase II-specific"/>
    <property type="evidence" value="ECO:0007669"/>
    <property type="project" value="TreeGrafter"/>
</dbReference>
<dbReference type="FunFam" id="1.10.30.10:FF:000001">
    <property type="entry name" value="transcription factor 7 isoform X2"/>
    <property type="match status" value="1"/>
</dbReference>
<organism evidence="12">
    <name type="scientific">Tetraodon nigroviridis</name>
    <name type="common">Spotted green pufferfish</name>
    <name type="synonym">Chelonodon nigroviridis</name>
    <dbReference type="NCBI Taxonomy" id="99883"/>
    <lineage>
        <taxon>Eukaryota</taxon>
        <taxon>Metazoa</taxon>
        <taxon>Chordata</taxon>
        <taxon>Craniata</taxon>
        <taxon>Vertebrata</taxon>
        <taxon>Euteleostomi</taxon>
        <taxon>Actinopterygii</taxon>
        <taxon>Neopterygii</taxon>
        <taxon>Teleostei</taxon>
        <taxon>Neoteleostei</taxon>
        <taxon>Acanthomorphata</taxon>
        <taxon>Eupercaria</taxon>
        <taxon>Tetraodontiformes</taxon>
        <taxon>Tetradontoidea</taxon>
        <taxon>Tetraodontidae</taxon>
        <taxon>Tetraodon</taxon>
    </lineage>
</organism>
<evidence type="ECO:0000256" key="4">
    <source>
        <dbReference type="ARBA" id="ARBA00023015"/>
    </source>
</evidence>
<dbReference type="GO" id="GO:0060070">
    <property type="term" value="P:canonical Wnt signaling pathway"/>
    <property type="evidence" value="ECO:0007669"/>
    <property type="project" value="TreeGrafter"/>
</dbReference>
<keyword evidence="5 9" id="KW-0238">DNA-binding</keyword>
<dbReference type="PANTHER" id="PTHR10373:SF38">
    <property type="entry name" value="PROTEIN PANGOLIN, ISOFORM J"/>
    <property type="match status" value="1"/>
</dbReference>
<proteinExistence type="inferred from homology"/>
<dbReference type="AlphaFoldDB" id="Q4SXV2"/>
<evidence type="ECO:0000256" key="2">
    <source>
        <dbReference type="ARBA" id="ARBA00006569"/>
    </source>
</evidence>
<dbReference type="EMBL" id="CAAE01012324">
    <property type="protein sequence ID" value="CAF94530.1"/>
    <property type="molecule type" value="Genomic_DNA"/>
</dbReference>
<evidence type="ECO:0000313" key="12">
    <source>
        <dbReference type="EMBL" id="CAF94530.1"/>
    </source>
</evidence>
<evidence type="ECO:0000259" key="11">
    <source>
        <dbReference type="PROSITE" id="PS50118"/>
    </source>
</evidence>
<accession>Q4SXV2</accession>
<dbReference type="PROSITE" id="PS50118">
    <property type="entry name" value="HMG_BOX_2"/>
    <property type="match status" value="1"/>
</dbReference>
<dbReference type="Proteomes" id="UP000007303">
    <property type="component" value="Unassembled WGS sequence"/>
</dbReference>
<feature type="compositionally biased region" description="Basic and acidic residues" evidence="10">
    <location>
        <begin position="105"/>
        <end position="121"/>
    </location>
</feature>
<dbReference type="InterPro" id="IPR036910">
    <property type="entry name" value="HMG_box_dom_sf"/>
</dbReference>
<dbReference type="KEGG" id="tng:GSTEN00010661G001"/>
<dbReference type="InterPro" id="IPR009071">
    <property type="entry name" value="HMG_box_dom"/>
</dbReference>
<evidence type="ECO:0000313" key="13">
    <source>
        <dbReference type="Ensembl" id="ENSTNIP00000008536.1"/>
    </source>
</evidence>
<evidence type="ECO:0000313" key="14">
    <source>
        <dbReference type="Proteomes" id="UP000007303"/>
    </source>
</evidence>
<dbReference type="OrthoDB" id="8858797at2759"/>
<dbReference type="OMA" id="PPSKWMM"/>
<reference evidence="12" key="2">
    <citation type="submission" date="2004-02" db="EMBL/GenBank/DDBJ databases">
        <authorList>
            <consortium name="Genoscope"/>
            <consortium name="Whitehead Institute Centre for Genome Research"/>
        </authorList>
    </citation>
    <scope>NUCLEOTIDE SEQUENCE</scope>
</reference>
<keyword evidence="7" id="KW-0804">Transcription</keyword>
<dbReference type="GeneTree" id="ENSGT00940000155535"/>
<keyword evidence="4" id="KW-0805">Transcription regulation</keyword>
<feature type="domain" description="HMG box" evidence="11">
    <location>
        <begin position="127"/>
        <end position="195"/>
    </location>
</feature>
<dbReference type="Ensembl" id="ENSTNIT00000008704.1">
    <property type="protein sequence ID" value="ENSTNIP00000008536.1"/>
    <property type="gene ID" value="ENSTNIG00000005814.1"/>
</dbReference>
<feature type="region of interest" description="Disordered" evidence="10">
    <location>
        <begin position="84"/>
        <end position="124"/>
    </location>
</feature>
<dbReference type="GO" id="GO:0000785">
    <property type="term" value="C:chromatin"/>
    <property type="evidence" value="ECO:0007669"/>
    <property type="project" value="TreeGrafter"/>
</dbReference>
<dbReference type="PANTHER" id="PTHR10373">
    <property type="entry name" value="TRANSCRIPTION FACTOR 7 FAMILY MEMBER"/>
    <property type="match status" value="1"/>
</dbReference>
<feature type="compositionally biased region" description="Basic and acidic residues" evidence="10">
    <location>
        <begin position="212"/>
        <end position="224"/>
    </location>
</feature>
<keyword evidence="3" id="KW-0879">Wnt signaling pathway</keyword>
<sequence length="279" mass="32338">MTEYTSQYADFSLPEHHQLHAWNQGQYLYQPGSGVYVLPVGCPAASSQSYSDDSAMMFPGVLEQRYSFRADLYEEDFPNFPSGSAPVFSAPHAHSPPTTPRTTCHHQDQSSRKRKQAERPQKQQVYIKKPLNAFMLFMKEQRPTVRPSIRCQGSGAVNAFLGKVWKSLSKKEQEKYYEAAEKERFLHQQKYPGWSNKENYGKMRTKAEKKKMLEVREEAEKESSEESFNDESEETPPSKWMMMTTKYRDKMKDCCSETYGIESGCHMTLRSRKPPNLHK</sequence>
<dbReference type="Pfam" id="PF00505">
    <property type="entry name" value="HMG_box"/>
    <property type="match status" value="1"/>
</dbReference>
<feature type="compositionally biased region" description="Acidic residues" evidence="10">
    <location>
        <begin position="225"/>
        <end position="234"/>
    </location>
</feature>
<evidence type="ECO:0000256" key="9">
    <source>
        <dbReference type="PROSITE-ProRule" id="PRU00267"/>
    </source>
</evidence>
<reference evidence="12 14" key="1">
    <citation type="journal article" date="2004" name="Nature">
        <title>Genome duplication in the teleost fish Tetraodon nigroviridis reveals the early vertebrate proto-karyotype.</title>
        <authorList>
            <person name="Jaillon O."/>
            <person name="Aury J.-M."/>
            <person name="Brunet F."/>
            <person name="Petit J.-L."/>
            <person name="Stange-Thomann N."/>
            <person name="Mauceli E."/>
            <person name="Bouneau L."/>
            <person name="Fischer C."/>
            <person name="Ozouf-Costaz C."/>
            <person name="Bernot A."/>
            <person name="Nicaud S."/>
            <person name="Jaffe D."/>
            <person name="Fisher S."/>
            <person name="Lutfalla G."/>
            <person name="Dossat C."/>
            <person name="Segurens B."/>
            <person name="Dasilva C."/>
            <person name="Salanoubat M."/>
            <person name="Levy M."/>
            <person name="Boudet N."/>
            <person name="Castellano S."/>
            <person name="Anthouard V."/>
            <person name="Jubin C."/>
            <person name="Castelli V."/>
            <person name="Katinka M."/>
            <person name="Vacherie B."/>
            <person name="Biemont C."/>
            <person name="Skalli Z."/>
            <person name="Cattolico L."/>
            <person name="Poulain J."/>
            <person name="De Berardinis V."/>
            <person name="Cruaud C."/>
            <person name="Duprat S."/>
            <person name="Brottier P."/>
            <person name="Coutanceau J.-P."/>
            <person name="Gouzy J."/>
            <person name="Parra G."/>
            <person name="Lardier G."/>
            <person name="Chapple C."/>
            <person name="McKernan K.J."/>
            <person name="McEwan P."/>
            <person name="Bosak S."/>
            <person name="Kellis M."/>
            <person name="Volff J.-N."/>
            <person name="Guigo R."/>
            <person name="Zody M.C."/>
            <person name="Mesirov J."/>
            <person name="Lindblad-Toh K."/>
            <person name="Birren B."/>
            <person name="Nusbaum C."/>
            <person name="Kahn D."/>
            <person name="Robinson-Rechavi M."/>
            <person name="Laudet V."/>
            <person name="Schachter V."/>
            <person name="Quetier F."/>
            <person name="Saurin W."/>
            <person name="Scarpelli C."/>
            <person name="Wincker P."/>
            <person name="Lander E.S."/>
            <person name="Weissenbach J."/>
            <person name="Roest Crollius H."/>
        </authorList>
    </citation>
    <scope>NUCLEOTIDE SEQUENCE [LARGE SCALE GENOMIC DNA]</scope>
</reference>
<evidence type="ECO:0000256" key="5">
    <source>
        <dbReference type="ARBA" id="ARBA00023125"/>
    </source>
</evidence>
<dbReference type="STRING" id="99883.ENSTNIP00000008536"/>
<comment type="subcellular location">
    <subcellularLocation>
        <location evidence="1">Nucleus</location>
    </subcellularLocation>
</comment>
<dbReference type="SMART" id="SM00398">
    <property type="entry name" value="HMG"/>
    <property type="match status" value="1"/>
</dbReference>
<evidence type="ECO:0000256" key="10">
    <source>
        <dbReference type="SAM" id="MobiDB-lite"/>
    </source>
</evidence>
<dbReference type="InterPro" id="IPR024940">
    <property type="entry name" value="TCF/LEF"/>
</dbReference>
<dbReference type="HOGENOM" id="CLU_997358_0_0_1"/>
<gene>
    <name evidence="12" type="ORF">GSTENG00010661001</name>
</gene>
<evidence type="ECO:0000256" key="7">
    <source>
        <dbReference type="ARBA" id="ARBA00023163"/>
    </source>
</evidence>
<dbReference type="GO" id="GO:0000978">
    <property type="term" value="F:RNA polymerase II cis-regulatory region sequence-specific DNA binding"/>
    <property type="evidence" value="ECO:0007669"/>
    <property type="project" value="TreeGrafter"/>
</dbReference>
<keyword evidence="6" id="KW-0010">Activator</keyword>
<reference evidence="13" key="3">
    <citation type="submission" date="2025-05" db="UniProtKB">
        <authorList>
            <consortium name="Ensembl"/>
        </authorList>
    </citation>
    <scope>IDENTIFICATION</scope>
</reference>
<dbReference type="Gene3D" id="1.10.30.10">
    <property type="entry name" value="High mobility group box domain"/>
    <property type="match status" value="1"/>
</dbReference>
<feature type="region of interest" description="Disordered" evidence="10">
    <location>
        <begin position="212"/>
        <end position="241"/>
    </location>
</feature>